<sequence length="58" mass="6922">MILLIGIVIIRFQQGRSKRQLYQEQKQQAAYLQLLKLTLLIKYLLLLVKQPRERSVIL</sequence>
<reference evidence="1" key="1">
    <citation type="journal article" date="2021" name="Proc. Natl. Acad. Sci. U.S.A.">
        <title>A Catalog of Tens of Thousands of Viruses from Human Metagenomes Reveals Hidden Associations with Chronic Diseases.</title>
        <authorList>
            <person name="Tisza M.J."/>
            <person name="Buck C.B."/>
        </authorList>
    </citation>
    <scope>NUCLEOTIDE SEQUENCE</scope>
    <source>
        <strain evidence="1">CtxMM9</strain>
    </source>
</reference>
<evidence type="ECO:0000313" key="1">
    <source>
        <dbReference type="EMBL" id="DAF58729.1"/>
    </source>
</evidence>
<dbReference type="EMBL" id="BK032759">
    <property type="protein sequence ID" value="DAF58729.1"/>
    <property type="molecule type" value="Genomic_DNA"/>
</dbReference>
<proteinExistence type="predicted"/>
<name>A0A8S5T664_9CAUD</name>
<protein>
    <submittedName>
        <fullName evidence="1">Uncharacterized protein</fullName>
    </submittedName>
</protein>
<accession>A0A8S5T664</accession>
<organism evidence="1">
    <name type="scientific">Siphoviridae sp. ctxMM9</name>
    <dbReference type="NCBI Taxonomy" id="2827973"/>
    <lineage>
        <taxon>Viruses</taxon>
        <taxon>Duplodnaviria</taxon>
        <taxon>Heunggongvirae</taxon>
        <taxon>Uroviricota</taxon>
        <taxon>Caudoviricetes</taxon>
    </lineage>
</organism>